<feature type="transmembrane region" description="Helical" evidence="8">
    <location>
        <begin position="319"/>
        <end position="340"/>
    </location>
</feature>
<feature type="transmembrane region" description="Helical" evidence="8">
    <location>
        <begin position="287"/>
        <end position="304"/>
    </location>
</feature>
<dbReference type="PANTHER" id="PTHR31686:SF1">
    <property type="entry name" value="SULFITE EFFLUX PUMP SSU1"/>
    <property type="match status" value="1"/>
</dbReference>
<dbReference type="GO" id="GO:0005886">
    <property type="term" value="C:plasma membrane"/>
    <property type="evidence" value="ECO:0007669"/>
    <property type="project" value="UniProtKB-SubCell"/>
</dbReference>
<name>A0A239DBN1_9BACT</name>
<dbReference type="GO" id="GO:0000319">
    <property type="term" value="F:sulfite transmembrane transporter activity"/>
    <property type="evidence" value="ECO:0007669"/>
    <property type="project" value="TreeGrafter"/>
</dbReference>
<evidence type="ECO:0000313" key="9">
    <source>
        <dbReference type="EMBL" id="SNS29261.1"/>
    </source>
</evidence>
<keyword evidence="4" id="KW-1003">Cell membrane</keyword>
<reference evidence="10" key="1">
    <citation type="submission" date="2017-06" db="EMBL/GenBank/DDBJ databases">
        <authorList>
            <person name="Varghese N."/>
            <person name="Submissions S."/>
        </authorList>
    </citation>
    <scope>NUCLEOTIDE SEQUENCE [LARGE SCALE GENOMIC DNA]</scope>
    <source>
        <strain evidence="10">NKM1</strain>
    </source>
</reference>
<dbReference type="PANTHER" id="PTHR31686">
    <property type="match status" value="1"/>
</dbReference>
<feature type="transmembrane region" description="Helical" evidence="8">
    <location>
        <begin position="18"/>
        <end position="37"/>
    </location>
</feature>
<dbReference type="OrthoDB" id="958273at2"/>
<evidence type="ECO:0000256" key="7">
    <source>
        <dbReference type="ARBA" id="ARBA00023136"/>
    </source>
</evidence>
<feature type="transmembrane region" description="Helical" evidence="8">
    <location>
        <begin position="214"/>
        <end position="233"/>
    </location>
</feature>
<feature type="transmembrane region" description="Helical" evidence="8">
    <location>
        <begin position="79"/>
        <end position="98"/>
    </location>
</feature>
<keyword evidence="10" id="KW-1185">Reference proteome</keyword>
<organism evidence="9 10">
    <name type="scientific">Pontibacter ummariensis</name>
    <dbReference type="NCBI Taxonomy" id="1610492"/>
    <lineage>
        <taxon>Bacteria</taxon>
        <taxon>Pseudomonadati</taxon>
        <taxon>Bacteroidota</taxon>
        <taxon>Cytophagia</taxon>
        <taxon>Cytophagales</taxon>
        <taxon>Hymenobacteraceae</taxon>
        <taxon>Pontibacter</taxon>
    </lineage>
</organism>
<evidence type="ECO:0000256" key="3">
    <source>
        <dbReference type="ARBA" id="ARBA00022448"/>
    </source>
</evidence>
<dbReference type="InterPro" id="IPR004695">
    <property type="entry name" value="SLAC1/Mae1/Ssu1/TehA"/>
</dbReference>
<dbReference type="Proteomes" id="UP000198432">
    <property type="component" value="Unassembled WGS sequence"/>
</dbReference>
<dbReference type="Gene3D" id="1.50.10.150">
    <property type="entry name" value="Voltage-dependent anion channel"/>
    <property type="match status" value="1"/>
</dbReference>
<dbReference type="InterPro" id="IPR038665">
    <property type="entry name" value="Voltage-dep_anion_channel_sf"/>
</dbReference>
<dbReference type="AlphaFoldDB" id="A0A239DBN1"/>
<feature type="transmembrane region" description="Helical" evidence="8">
    <location>
        <begin position="253"/>
        <end position="275"/>
    </location>
</feature>
<comment type="similarity">
    <text evidence="2">Belongs to the tellurite-resistance/dicarboxylate transporter (TDT) family.</text>
</comment>
<feature type="transmembrane region" description="Helical" evidence="8">
    <location>
        <begin position="142"/>
        <end position="163"/>
    </location>
</feature>
<protein>
    <submittedName>
        <fullName evidence="9">Tellurite resistance protein TehA</fullName>
    </submittedName>
</protein>
<accession>A0A239DBN1</accession>
<comment type="subcellular location">
    <subcellularLocation>
        <location evidence="1">Cell membrane</location>
        <topology evidence="1">Multi-pass membrane protein</topology>
    </subcellularLocation>
</comment>
<evidence type="ECO:0000256" key="1">
    <source>
        <dbReference type="ARBA" id="ARBA00004651"/>
    </source>
</evidence>
<dbReference type="RefSeq" id="WP_089318320.1">
    <property type="nucleotide sequence ID" value="NZ_FZOQ01000004.1"/>
</dbReference>
<evidence type="ECO:0000256" key="6">
    <source>
        <dbReference type="ARBA" id="ARBA00022989"/>
    </source>
</evidence>
<sequence length="352" mass="39079">MSFLSTVKQEVKGLSPAYFALVMATGIVSLGANMLGFPTVSEMLFWANNVVFAILLLLLLSRILFFYKRFIADLTSFKKAAGFFSLVAGTCILGVQYVQQKQSFAPASVLFWFGLGTWVLLIYAFFLMTATKSDKPSLKKGISGVWLLIVVATQSIAILGTLLTRHLPFPPEQVLFFTLSMWLLGLMLYVILITLIVYRLTFFPTTPREITPPYWVNEGAVGITALAGAFFMQHISSTTGFTGFLPFIKGISLLAWATATWWIPVIVLLEIWKYLIKKTTLKYTPKYWALVFCVGGYTVATFKLSKTLSAPYLQPIPELFIYISFAVWAIVLLGMCLGIVKAFTAGSSKSEG</sequence>
<feature type="transmembrane region" description="Helical" evidence="8">
    <location>
        <begin position="110"/>
        <end position="130"/>
    </location>
</feature>
<keyword evidence="7 8" id="KW-0472">Membrane</keyword>
<evidence type="ECO:0000256" key="2">
    <source>
        <dbReference type="ARBA" id="ARBA00008566"/>
    </source>
</evidence>
<evidence type="ECO:0000256" key="4">
    <source>
        <dbReference type="ARBA" id="ARBA00022475"/>
    </source>
</evidence>
<evidence type="ECO:0000313" key="10">
    <source>
        <dbReference type="Proteomes" id="UP000198432"/>
    </source>
</evidence>
<evidence type="ECO:0000256" key="8">
    <source>
        <dbReference type="SAM" id="Phobius"/>
    </source>
</evidence>
<dbReference type="CDD" id="cd09319">
    <property type="entry name" value="TDT_like_1"/>
    <property type="match status" value="1"/>
</dbReference>
<proteinExistence type="inferred from homology"/>
<keyword evidence="6 8" id="KW-1133">Transmembrane helix</keyword>
<feature type="transmembrane region" description="Helical" evidence="8">
    <location>
        <begin position="43"/>
        <end position="67"/>
    </location>
</feature>
<feature type="transmembrane region" description="Helical" evidence="8">
    <location>
        <begin position="175"/>
        <end position="202"/>
    </location>
</feature>
<dbReference type="EMBL" id="FZOQ01000004">
    <property type="protein sequence ID" value="SNS29261.1"/>
    <property type="molecule type" value="Genomic_DNA"/>
</dbReference>
<keyword evidence="3" id="KW-0813">Transport</keyword>
<dbReference type="InterPro" id="IPR051629">
    <property type="entry name" value="Sulfite_efflux_TDT"/>
</dbReference>
<gene>
    <name evidence="9" type="ORF">SAMN06296052_104135</name>
</gene>
<keyword evidence="5 8" id="KW-0812">Transmembrane</keyword>
<evidence type="ECO:0000256" key="5">
    <source>
        <dbReference type="ARBA" id="ARBA00022692"/>
    </source>
</evidence>
<dbReference type="Pfam" id="PF03595">
    <property type="entry name" value="SLAC1"/>
    <property type="match status" value="1"/>
</dbReference>